<evidence type="ECO:0000256" key="4">
    <source>
        <dbReference type="ARBA" id="ARBA00023180"/>
    </source>
</evidence>
<evidence type="ECO:0000256" key="1">
    <source>
        <dbReference type="ARBA" id="ARBA00022622"/>
    </source>
</evidence>
<reference evidence="7 8" key="1">
    <citation type="submission" date="2020-02" db="EMBL/GenBank/DDBJ databases">
        <authorList>
            <person name="Ma Q."/>
            <person name="Huang Y."/>
            <person name="Song X."/>
            <person name="Pei D."/>
        </authorList>
    </citation>
    <scope>NUCLEOTIDE SEQUENCE [LARGE SCALE GENOMIC DNA]</scope>
    <source>
        <strain evidence="7">Sxm20200214</strain>
        <tissue evidence="7">Leaf</tissue>
    </source>
</reference>
<dbReference type="Pfam" id="PF02298">
    <property type="entry name" value="Cu_bind_like"/>
    <property type="match status" value="1"/>
</dbReference>
<name>A0A8X7RF00_BRACI</name>
<sequence length="464" mass="50251">MNDKSDDLFSCASGNKEAKERKCNESSTPKNQAWFDKKTEEGLEDLEDDKDLDDDRFLEEYWRYGSVTPISSSDFVREVTQASAEDWVVVCLYKDGLVCDLCNVKMEGYEEFEERRKKKVDKQIDLNVMISSKGLDNLCRGGSVSVGDTEVRFFADEWSEVHQLIPLFNDKKGGYDIILMAETLYSISAQKSLYELIKRCLAYHDGAVYMAAKKYYFGVGGGTRQFLSMIEKDGKNGLIQRKDCVCSSSAPSLAYAASNATTSVLHLLLLTVVPAVFAVTYRVGDVAGWTSGIDYTTWVTGKTFRVGDTLEFKYGPSHSVSVVNKAGFDVCDSSGATQRFSGGDTKIDLTTVGTMHLICPTPGHCLGGMKLAVPVLAAAPSPATPSPTSSPKSPPLAPRFPRKPKTPSPPASPPANGSPSESPAPSPSSLSSTSPSPSNAAFKGVMVSYGMMGLTMLLTFVAMS</sequence>
<dbReference type="InterPro" id="IPR008972">
    <property type="entry name" value="Cupredoxin"/>
</dbReference>
<dbReference type="Gene3D" id="3.40.30.10">
    <property type="entry name" value="Glutaredoxin"/>
    <property type="match status" value="1"/>
</dbReference>
<gene>
    <name evidence="7" type="ORF">Bca52824_047612</name>
</gene>
<keyword evidence="1" id="KW-0472">Membrane</keyword>
<feature type="compositionally biased region" description="Low complexity" evidence="5">
    <location>
        <begin position="414"/>
        <end position="438"/>
    </location>
</feature>
<dbReference type="FunFam" id="2.60.40.420:FF:000003">
    <property type="entry name" value="Blue copper"/>
    <property type="match status" value="1"/>
</dbReference>
<organism evidence="7 8">
    <name type="scientific">Brassica carinata</name>
    <name type="common">Ethiopian mustard</name>
    <name type="synonym">Abyssinian cabbage</name>
    <dbReference type="NCBI Taxonomy" id="52824"/>
    <lineage>
        <taxon>Eukaryota</taxon>
        <taxon>Viridiplantae</taxon>
        <taxon>Streptophyta</taxon>
        <taxon>Embryophyta</taxon>
        <taxon>Tracheophyta</taxon>
        <taxon>Spermatophyta</taxon>
        <taxon>Magnoliopsida</taxon>
        <taxon>eudicotyledons</taxon>
        <taxon>Gunneridae</taxon>
        <taxon>Pentapetalae</taxon>
        <taxon>rosids</taxon>
        <taxon>malvids</taxon>
        <taxon>Brassicales</taxon>
        <taxon>Brassicaceae</taxon>
        <taxon>Brassiceae</taxon>
        <taxon>Brassica</taxon>
    </lineage>
</organism>
<keyword evidence="4" id="KW-0325">Glycoprotein</keyword>
<keyword evidence="1" id="KW-0449">Lipoprotein</keyword>
<evidence type="ECO:0000313" key="8">
    <source>
        <dbReference type="Proteomes" id="UP000886595"/>
    </source>
</evidence>
<dbReference type="Proteomes" id="UP000886595">
    <property type="component" value="Unassembled WGS sequence"/>
</dbReference>
<accession>A0A8X7RF00</accession>
<feature type="compositionally biased region" description="Low complexity" evidence="5">
    <location>
        <begin position="379"/>
        <end position="391"/>
    </location>
</feature>
<dbReference type="InterPro" id="IPR039391">
    <property type="entry name" value="Phytocyanin-like"/>
</dbReference>
<keyword evidence="1" id="KW-0336">GPI-anchor</keyword>
<dbReference type="CDD" id="cd04216">
    <property type="entry name" value="Phytocyanin"/>
    <property type="match status" value="1"/>
</dbReference>
<dbReference type="PANTHER" id="PTHR33021:SF434">
    <property type="entry name" value="CUPREDOXIN SUPERFAMILY PROTEIN-RELATED"/>
    <property type="match status" value="1"/>
</dbReference>
<dbReference type="EMBL" id="JAAMPC010000010">
    <property type="protein sequence ID" value="KAG2288008.1"/>
    <property type="molecule type" value="Genomic_DNA"/>
</dbReference>
<keyword evidence="2" id="KW-0479">Metal-binding</keyword>
<evidence type="ECO:0000256" key="2">
    <source>
        <dbReference type="ARBA" id="ARBA00022723"/>
    </source>
</evidence>
<feature type="region of interest" description="Disordered" evidence="5">
    <location>
        <begin position="379"/>
        <end position="438"/>
    </location>
</feature>
<feature type="domain" description="Phytocyanin" evidence="6">
    <location>
        <begin position="279"/>
        <end position="377"/>
    </location>
</feature>
<dbReference type="Gene3D" id="3.40.50.150">
    <property type="entry name" value="Vaccinia Virus protein VP39"/>
    <property type="match status" value="1"/>
</dbReference>
<dbReference type="GO" id="GO:0009055">
    <property type="term" value="F:electron transfer activity"/>
    <property type="evidence" value="ECO:0007669"/>
    <property type="project" value="InterPro"/>
</dbReference>
<evidence type="ECO:0000256" key="5">
    <source>
        <dbReference type="SAM" id="MobiDB-lite"/>
    </source>
</evidence>
<dbReference type="AlphaFoldDB" id="A0A8X7RF00"/>
<evidence type="ECO:0000313" key="7">
    <source>
        <dbReference type="EMBL" id="KAG2288008.1"/>
    </source>
</evidence>
<dbReference type="PANTHER" id="PTHR33021">
    <property type="entry name" value="BLUE COPPER PROTEIN"/>
    <property type="match status" value="1"/>
</dbReference>
<comment type="caution">
    <text evidence="7">The sequence shown here is derived from an EMBL/GenBank/DDBJ whole genome shotgun (WGS) entry which is preliminary data.</text>
</comment>
<evidence type="ECO:0000259" key="6">
    <source>
        <dbReference type="PROSITE" id="PS51485"/>
    </source>
</evidence>
<dbReference type="SUPFAM" id="SSF49503">
    <property type="entry name" value="Cupredoxins"/>
    <property type="match status" value="1"/>
</dbReference>
<dbReference type="SUPFAM" id="SSF52833">
    <property type="entry name" value="Thioredoxin-like"/>
    <property type="match status" value="1"/>
</dbReference>
<proteinExistence type="predicted"/>
<dbReference type="InterPro" id="IPR029063">
    <property type="entry name" value="SAM-dependent_MTases_sf"/>
</dbReference>
<feature type="region of interest" description="Disordered" evidence="5">
    <location>
        <begin position="1"/>
        <end position="31"/>
    </location>
</feature>
<dbReference type="Gene3D" id="2.60.40.420">
    <property type="entry name" value="Cupredoxins - blue copper proteins"/>
    <property type="match status" value="1"/>
</dbReference>
<dbReference type="GO" id="GO:0098552">
    <property type="term" value="C:side of membrane"/>
    <property type="evidence" value="ECO:0007669"/>
    <property type="project" value="UniProtKB-KW"/>
</dbReference>
<dbReference type="InterPro" id="IPR036249">
    <property type="entry name" value="Thioredoxin-like_sf"/>
</dbReference>
<dbReference type="InterPro" id="IPR003245">
    <property type="entry name" value="Phytocyanin_dom"/>
</dbReference>
<keyword evidence="8" id="KW-1185">Reference proteome</keyword>
<dbReference type="GO" id="GO:0046872">
    <property type="term" value="F:metal ion binding"/>
    <property type="evidence" value="ECO:0007669"/>
    <property type="project" value="UniProtKB-KW"/>
</dbReference>
<dbReference type="OrthoDB" id="686200at2759"/>
<dbReference type="PROSITE" id="PS51485">
    <property type="entry name" value="PHYTOCYANIN"/>
    <property type="match status" value="1"/>
</dbReference>
<keyword evidence="3" id="KW-0186">Copper</keyword>
<evidence type="ECO:0000256" key="3">
    <source>
        <dbReference type="ARBA" id="ARBA00023008"/>
    </source>
</evidence>
<dbReference type="GO" id="GO:0005886">
    <property type="term" value="C:plasma membrane"/>
    <property type="evidence" value="ECO:0007669"/>
    <property type="project" value="TreeGrafter"/>
</dbReference>
<protein>
    <recommendedName>
        <fullName evidence="6">Phytocyanin domain-containing protein</fullName>
    </recommendedName>
</protein>